<organism evidence="2 3">
    <name type="scientific">Eragrostis curvula</name>
    <name type="common">weeping love grass</name>
    <dbReference type="NCBI Taxonomy" id="38414"/>
    <lineage>
        <taxon>Eukaryota</taxon>
        <taxon>Viridiplantae</taxon>
        <taxon>Streptophyta</taxon>
        <taxon>Embryophyta</taxon>
        <taxon>Tracheophyta</taxon>
        <taxon>Spermatophyta</taxon>
        <taxon>Magnoliopsida</taxon>
        <taxon>Liliopsida</taxon>
        <taxon>Poales</taxon>
        <taxon>Poaceae</taxon>
        <taxon>PACMAD clade</taxon>
        <taxon>Chloridoideae</taxon>
        <taxon>Eragrostideae</taxon>
        <taxon>Eragrostidinae</taxon>
        <taxon>Eragrostis</taxon>
    </lineage>
</organism>
<feature type="non-terminal residue" evidence="2">
    <location>
        <position position="1"/>
    </location>
</feature>
<proteinExistence type="predicted"/>
<evidence type="ECO:0000256" key="1">
    <source>
        <dbReference type="SAM" id="MobiDB-lite"/>
    </source>
</evidence>
<reference evidence="2 3" key="1">
    <citation type="journal article" date="2019" name="Sci. Rep.">
        <title>A high-quality genome of Eragrostis curvula grass provides insights into Poaceae evolution and supports new strategies to enhance forage quality.</title>
        <authorList>
            <person name="Carballo J."/>
            <person name="Santos B.A.C.M."/>
            <person name="Zappacosta D."/>
            <person name="Garbus I."/>
            <person name="Selva J.P."/>
            <person name="Gallo C.A."/>
            <person name="Diaz A."/>
            <person name="Albertini E."/>
            <person name="Caccamo M."/>
            <person name="Echenique V."/>
        </authorList>
    </citation>
    <scope>NUCLEOTIDE SEQUENCE [LARGE SCALE GENOMIC DNA]</scope>
    <source>
        <strain evidence="3">cv. Victoria</strain>
        <tissue evidence="2">Leaf</tissue>
    </source>
</reference>
<keyword evidence="3" id="KW-1185">Reference proteome</keyword>
<feature type="region of interest" description="Disordered" evidence="1">
    <location>
        <begin position="50"/>
        <end position="80"/>
    </location>
</feature>
<evidence type="ECO:0000313" key="3">
    <source>
        <dbReference type="Proteomes" id="UP000324897"/>
    </source>
</evidence>
<feature type="compositionally biased region" description="Low complexity" evidence="1">
    <location>
        <begin position="1"/>
        <end position="11"/>
    </location>
</feature>
<protein>
    <submittedName>
        <fullName evidence="2">Uncharacterized protein</fullName>
    </submittedName>
</protein>
<feature type="region of interest" description="Disordered" evidence="1">
    <location>
        <begin position="106"/>
        <end position="162"/>
    </location>
</feature>
<sequence length="189" mass="20575">AAHGALRVVGAGRRGPRRASVRAGRKERNPREACFACFLPCVPVLARARRGKHNKKSENSKAPNQTAPSEQQHTKAPHHRTHHFLSIPLLLLIRLRSLPPSSRILAVDRGQPAPRGPVHPPPHLQPAATRSKPGTGEARASGAGVRREGPRSATGHRHARSRPAQICGCLLRSKPSTRQLQLRLVLLGR</sequence>
<dbReference type="EMBL" id="RWGY01000004">
    <property type="protein sequence ID" value="TVU47552.1"/>
    <property type="molecule type" value="Genomic_DNA"/>
</dbReference>
<gene>
    <name evidence="2" type="ORF">EJB05_07158</name>
</gene>
<name>A0A5J9WFQ0_9POAL</name>
<evidence type="ECO:0000313" key="2">
    <source>
        <dbReference type="EMBL" id="TVU47552.1"/>
    </source>
</evidence>
<dbReference type="Proteomes" id="UP000324897">
    <property type="component" value="Chromosome 5"/>
</dbReference>
<feature type="compositionally biased region" description="Basic residues" evidence="1">
    <location>
        <begin position="14"/>
        <end position="23"/>
    </location>
</feature>
<dbReference type="Gramene" id="TVU47552">
    <property type="protein sequence ID" value="TVU47552"/>
    <property type="gene ID" value="EJB05_07158"/>
</dbReference>
<dbReference type="AlphaFoldDB" id="A0A5J9WFQ0"/>
<accession>A0A5J9WFQ0</accession>
<feature type="region of interest" description="Disordered" evidence="1">
    <location>
        <begin position="1"/>
        <end position="26"/>
    </location>
</feature>
<feature type="compositionally biased region" description="Polar residues" evidence="1">
    <location>
        <begin position="60"/>
        <end position="71"/>
    </location>
</feature>
<feature type="compositionally biased region" description="Pro residues" evidence="1">
    <location>
        <begin position="114"/>
        <end position="124"/>
    </location>
</feature>
<comment type="caution">
    <text evidence="2">The sequence shown here is derived from an EMBL/GenBank/DDBJ whole genome shotgun (WGS) entry which is preliminary data.</text>
</comment>